<evidence type="ECO:0000259" key="5">
    <source>
        <dbReference type="Pfam" id="PF00501"/>
    </source>
</evidence>
<evidence type="ECO:0000313" key="7">
    <source>
        <dbReference type="EMBL" id="MED6191560.1"/>
    </source>
</evidence>
<evidence type="ECO:0000259" key="6">
    <source>
        <dbReference type="Pfam" id="PF13193"/>
    </source>
</evidence>
<dbReference type="Gene3D" id="3.30.300.30">
    <property type="match status" value="1"/>
</dbReference>
<dbReference type="EC" id="6.2.1.12" evidence="2"/>
<dbReference type="Proteomes" id="UP001341840">
    <property type="component" value="Unassembled WGS sequence"/>
</dbReference>
<dbReference type="PANTHER" id="PTHR24096">
    <property type="entry name" value="LONG-CHAIN-FATTY-ACID--COA LIGASE"/>
    <property type="match status" value="1"/>
</dbReference>
<evidence type="ECO:0000256" key="2">
    <source>
        <dbReference type="ARBA" id="ARBA00012959"/>
    </source>
</evidence>
<dbReference type="InterPro" id="IPR025110">
    <property type="entry name" value="AMP-bd_C"/>
</dbReference>
<comment type="caution">
    <text evidence="7">The sequence shown here is derived from an EMBL/GenBank/DDBJ whole genome shotgun (WGS) entry which is preliminary data.</text>
</comment>
<evidence type="ECO:0000256" key="1">
    <source>
        <dbReference type="ARBA" id="ARBA00006432"/>
    </source>
</evidence>
<accession>A0ABU6X2V8</accession>
<dbReference type="CDD" id="cd05904">
    <property type="entry name" value="4CL"/>
    <property type="match status" value="1"/>
</dbReference>
<dbReference type="PANTHER" id="PTHR24096:SF149">
    <property type="entry name" value="AMP-BINDING DOMAIN-CONTAINING PROTEIN-RELATED"/>
    <property type="match status" value="1"/>
</dbReference>
<dbReference type="SUPFAM" id="SSF56801">
    <property type="entry name" value="Acetyl-CoA synthetase-like"/>
    <property type="match status" value="1"/>
</dbReference>
<feature type="domain" description="AMP-dependent synthetase/ligase" evidence="5">
    <location>
        <begin position="36"/>
        <end position="403"/>
    </location>
</feature>
<feature type="domain" description="AMP-binding enzyme C-terminal" evidence="6">
    <location>
        <begin position="454"/>
        <end position="529"/>
    </location>
</feature>
<name>A0ABU6X2V8_9FABA</name>
<dbReference type="InterPro" id="IPR042099">
    <property type="entry name" value="ANL_N_sf"/>
</dbReference>
<sequence length="545" mass="59498">MEPLRSGGDHDDFIFRSKLPDIYIPNHLPLHTYCFQNISRFKDRPCLINATTSETFTYAAVELTARKVAAGLNNLGVRQGDVILLLLQNCHQFVFAFLGASYRGAIVTTANPFYTPAEVAKQATASGAKLVITQSSYVDKVKDLAREKHMKVVCIDSPPQGCLQFSELTEADERNIPAVKISPDDVVALPYSSGTTGLPKGVMLTHKGLVTSVAQQVDGENPNLYIDENDVVVCVLPLFHIYSLNSVLLCGLRVGAAIVIMHKFEVVGLLEAVEKHRVSVAPLVPPIVLAMVKSGEVARYDLSSIRMVMSGAAPLGKDLEDALRANLPNATFGQGYGMTEAGPVLSMCLAFAKEPFEVKSGACGTVVRNAQMKIIDPLTSASLPRNHAGEICIRGNQIMKGYLNDPKATEGTIDKERWLHTGDIGYIDDNDELFIVDRLKELIKYKGFQVAPAELEAMLISHPNISDAAVIAMKDEAAGEVPVAFVVRSNASKISEDDIKLYISKQVVFYKRINKVFFVDSIPKAPSGKILRKHLREKLASGLPF</sequence>
<reference evidence="7 8" key="1">
    <citation type="journal article" date="2023" name="Plants (Basel)">
        <title>Bridging the Gap: Combining Genomics and Transcriptomics Approaches to Understand Stylosanthes scabra, an Orphan Legume from the Brazilian Caatinga.</title>
        <authorList>
            <person name="Ferreira-Neto J.R.C."/>
            <person name="da Silva M.D."/>
            <person name="Binneck E."/>
            <person name="de Melo N.F."/>
            <person name="da Silva R.H."/>
            <person name="de Melo A.L.T.M."/>
            <person name="Pandolfi V."/>
            <person name="Bustamante F.O."/>
            <person name="Brasileiro-Vidal A.C."/>
            <person name="Benko-Iseppon A.M."/>
        </authorList>
    </citation>
    <scope>NUCLEOTIDE SEQUENCE [LARGE SCALE GENOMIC DNA]</scope>
    <source>
        <tissue evidence="7">Leaves</tissue>
    </source>
</reference>
<organism evidence="7 8">
    <name type="scientific">Stylosanthes scabra</name>
    <dbReference type="NCBI Taxonomy" id="79078"/>
    <lineage>
        <taxon>Eukaryota</taxon>
        <taxon>Viridiplantae</taxon>
        <taxon>Streptophyta</taxon>
        <taxon>Embryophyta</taxon>
        <taxon>Tracheophyta</taxon>
        <taxon>Spermatophyta</taxon>
        <taxon>Magnoliopsida</taxon>
        <taxon>eudicotyledons</taxon>
        <taxon>Gunneridae</taxon>
        <taxon>Pentapetalae</taxon>
        <taxon>rosids</taxon>
        <taxon>fabids</taxon>
        <taxon>Fabales</taxon>
        <taxon>Fabaceae</taxon>
        <taxon>Papilionoideae</taxon>
        <taxon>50 kb inversion clade</taxon>
        <taxon>dalbergioids sensu lato</taxon>
        <taxon>Dalbergieae</taxon>
        <taxon>Pterocarpus clade</taxon>
        <taxon>Stylosanthes</taxon>
    </lineage>
</organism>
<keyword evidence="3 7" id="KW-0436">Ligase</keyword>
<evidence type="ECO:0000256" key="4">
    <source>
        <dbReference type="ARBA" id="ARBA00034252"/>
    </source>
</evidence>
<dbReference type="GO" id="GO:0016207">
    <property type="term" value="F:4-coumarate-CoA ligase activity"/>
    <property type="evidence" value="ECO:0007669"/>
    <property type="project" value="UniProtKB-EC"/>
</dbReference>
<dbReference type="InterPro" id="IPR045851">
    <property type="entry name" value="AMP-bd_C_sf"/>
</dbReference>
<proteinExistence type="inferred from homology"/>
<dbReference type="Gene3D" id="3.40.50.12780">
    <property type="entry name" value="N-terminal domain of ligase-like"/>
    <property type="match status" value="1"/>
</dbReference>
<dbReference type="Pfam" id="PF00501">
    <property type="entry name" value="AMP-binding"/>
    <property type="match status" value="1"/>
</dbReference>
<comment type="catalytic activity">
    <reaction evidence="4">
        <text>(E)-4-coumarate + ATP + CoA = (E)-4-coumaroyl-CoA + AMP + diphosphate</text>
        <dbReference type="Rhea" id="RHEA:19641"/>
        <dbReference type="ChEBI" id="CHEBI:12876"/>
        <dbReference type="ChEBI" id="CHEBI:30616"/>
        <dbReference type="ChEBI" id="CHEBI:33019"/>
        <dbReference type="ChEBI" id="CHEBI:57287"/>
        <dbReference type="ChEBI" id="CHEBI:85008"/>
        <dbReference type="ChEBI" id="CHEBI:456215"/>
        <dbReference type="EC" id="6.2.1.12"/>
    </reaction>
    <physiologicalReaction direction="left-to-right" evidence="4">
        <dbReference type="Rhea" id="RHEA:19642"/>
    </physiologicalReaction>
</comment>
<dbReference type="InterPro" id="IPR020845">
    <property type="entry name" value="AMP-binding_CS"/>
</dbReference>
<gene>
    <name evidence="7" type="primary">4CL1_1</name>
    <name evidence="7" type="ORF">PIB30_001292</name>
</gene>
<keyword evidence="8" id="KW-1185">Reference proteome</keyword>
<dbReference type="InterPro" id="IPR000873">
    <property type="entry name" value="AMP-dep_synth/lig_dom"/>
</dbReference>
<evidence type="ECO:0000313" key="8">
    <source>
        <dbReference type="Proteomes" id="UP001341840"/>
    </source>
</evidence>
<comment type="similarity">
    <text evidence="1">Belongs to the ATP-dependent AMP-binding enzyme family.</text>
</comment>
<dbReference type="Pfam" id="PF13193">
    <property type="entry name" value="AMP-binding_C"/>
    <property type="match status" value="1"/>
</dbReference>
<dbReference type="PROSITE" id="PS00455">
    <property type="entry name" value="AMP_BINDING"/>
    <property type="match status" value="1"/>
</dbReference>
<dbReference type="EMBL" id="JASCZI010211451">
    <property type="protein sequence ID" value="MED6191560.1"/>
    <property type="molecule type" value="Genomic_DNA"/>
</dbReference>
<evidence type="ECO:0000256" key="3">
    <source>
        <dbReference type="ARBA" id="ARBA00022598"/>
    </source>
</evidence>
<protein>
    <recommendedName>
        <fullName evidence="2">4-coumarate--CoA ligase</fullName>
        <ecNumber evidence="2">6.2.1.12</ecNumber>
    </recommendedName>
</protein>